<dbReference type="Gene3D" id="3.10.180.10">
    <property type="entry name" value="2,3-Dihydroxybiphenyl 1,2-Dioxygenase, domain 1"/>
    <property type="match status" value="1"/>
</dbReference>
<comment type="caution">
    <text evidence="2">The sequence shown here is derived from an EMBL/GenBank/DDBJ whole genome shotgun (WGS) entry which is preliminary data.</text>
</comment>
<reference evidence="2 3" key="1">
    <citation type="submission" date="2017-12" db="EMBL/GenBank/DDBJ databases">
        <title>Sequencing the genomes of 1000 Actinobacteria strains.</title>
        <authorList>
            <person name="Klenk H.-P."/>
        </authorList>
    </citation>
    <scope>NUCLEOTIDE SEQUENCE [LARGE SCALE GENOMIC DNA]</scope>
    <source>
        <strain evidence="2 3">DSM 45165</strain>
    </source>
</reference>
<dbReference type="RefSeq" id="WP_101433799.1">
    <property type="nucleotide sequence ID" value="NZ_PJMY01000001.1"/>
</dbReference>
<dbReference type="Pfam" id="PF13468">
    <property type="entry name" value="Glyoxalase_3"/>
    <property type="match status" value="1"/>
</dbReference>
<accession>A0A2N3X1V7</accession>
<name>A0A2N3X1V7_9PSEU</name>
<dbReference type="EMBL" id="PJMY01000001">
    <property type="protein sequence ID" value="PKW00085.1"/>
    <property type="molecule type" value="Genomic_DNA"/>
</dbReference>
<evidence type="ECO:0000313" key="3">
    <source>
        <dbReference type="Proteomes" id="UP000233750"/>
    </source>
</evidence>
<organism evidence="2 3">
    <name type="scientific">Amycolatopsis echigonensis</name>
    <dbReference type="NCBI Taxonomy" id="2576905"/>
    <lineage>
        <taxon>Bacteria</taxon>
        <taxon>Bacillati</taxon>
        <taxon>Actinomycetota</taxon>
        <taxon>Actinomycetes</taxon>
        <taxon>Pseudonocardiales</taxon>
        <taxon>Pseudonocardiaceae</taxon>
        <taxon>Amycolatopsis</taxon>
    </lineage>
</organism>
<dbReference type="AlphaFoldDB" id="A0A2N3X1V7"/>
<dbReference type="Proteomes" id="UP000233750">
    <property type="component" value="Unassembled WGS sequence"/>
</dbReference>
<dbReference type="InterPro" id="IPR025870">
    <property type="entry name" value="Glyoxalase-like_dom"/>
</dbReference>
<keyword evidence="3" id="KW-1185">Reference proteome</keyword>
<sequence>MSHDIGHLHHVGHIVSDMIEALALYRRLGFSLPAPAYPALPPRDGSAPVPVGAANTHAEFPRNFVELVTCVREGEDSRIPSDAKIVPLQAPAEALAEIRDRIVNAGDMVAERLDRFEGLHILMFSAPDVDAVAARLRAAGVGHGGVTTVGRPIEASGGTRVEPIRFLEIDSGEPAARSATVPEGRVGVVADLDPQTQTARLTDHPNGAFDLVEVVSCVAGADLVETEARYQDYLGRPARADGPARVFDLDGARLVILPESDLATFLPGEHAAALPAFVAYAVAVRNIARTEELLRNNGFPLERTGSGDLFVPAASALGAAIIFRQATHGRG</sequence>
<dbReference type="OrthoDB" id="4152030at2"/>
<evidence type="ECO:0000259" key="1">
    <source>
        <dbReference type="Pfam" id="PF13468"/>
    </source>
</evidence>
<proteinExistence type="predicted"/>
<dbReference type="SUPFAM" id="SSF54593">
    <property type="entry name" value="Glyoxalase/Bleomycin resistance protein/Dihydroxybiphenyl dioxygenase"/>
    <property type="match status" value="1"/>
</dbReference>
<dbReference type="InterPro" id="IPR029068">
    <property type="entry name" value="Glyas_Bleomycin-R_OHBP_Dase"/>
</dbReference>
<feature type="domain" description="Glyoxalase-like" evidence="1">
    <location>
        <begin position="8"/>
        <end position="225"/>
    </location>
</feature>
<evidence type="ECO:0000313" key="2">
    <source>
        <dbReference type="EMBL" id="PKW00085.1"/>
    </source>
</evidence>
<gene>
    <name evidence="2" type="ORF">ATK30_0158</name>
</gene>
<protein>
    <submittedName>
        <fullName evidence="2">Glyoxalase-like protein</fullName>
    </submittedName>
</protein>